<name>A0A1D8NQE9_YARLL</name>
<dbReference type="PANTHER" id="PTHR42938">
    <property type="entry name" value="FORMATE DEHYDROGENASE 1"/>
    <property type="match status" value="1"/>
</dbReference>
<reference evidence="2 3" key="1">
    <citation type="journal article" date="2016" name="PLoS ONE">
        <title>Sequence Assembly of Yarrowia lipolytica Strain W29/CLIB89 Shows Transposable Element Diversity.</title>
        <authorList>
            <person name="Magnan C."/>
            <person name="Yu J."/>
            <person name="Chang I."/>
            <person name="Jahn E."/>
            <person name="Kanomata Y."/>
            <person name="Wu J."/>
            <person name="Zeller M."/>
            <person name="Oakes M."/>
            <person name="Baldi P."/>
            <person name="Sandmeyer S."/>
        </authorList>
    </citation>
    <scope>NUCLEOTIDE SEQUENCE [LARGE SCALE GENOMIC DNA]</scope>
    <source>
        <strain evidence="3">CLIB89(W29)</strain>
    </source>
</reference>
<proteinExistence type="predicted"/>
<evidence type="ECO:0000259" key="1">
    <source>
        <dbReference type="Pfam" id="PF00389"/>
    </source>
</evidence>
<evidence type="ECO:0000313" key="2">
    <source>
        <dbReference type="EMBL" id="AOW07861.1"/>
    </source>
</evidence>
<dbReference type="GO" id="GO:0016616">
    <property type="term" value="F:oxidoreductase activity, acting on the CH-OH group of donors, NAD or NADP as acceptor"/>
    <property type="evidence" value="ECO:0007669"/>
    <property type="project" value="InterPro"/>
</dbReference>
<dbReference type="Pfam" id="PF00389">
    <property type="entry name" value="2-Hacid_dh"/>
    <property type="match status" value="1"/>
</dbReference>
<dbReference type="GO" id="GO:0051287">
    <property type="term" value="F:NAD binding"/>
    <property type="evidence" value="ECO:0007669"/>
    <property type="project" value="InterPro"/>
</dbReference>
<evidence type="ECO:0000313" key="3">
    <source>
        <dbReference type="Proteomes" id="UP000182444"/>
    </source>
</evidence>
<organism evidence="2 3">
    <name type="scientific">Yarrowia lipolytica</name>
    <name type="common">Candida lipolytica</name>
    <dbReference type="NCBI Taxonomy" id="4952"/>
    <lineage>
        <taxon>Eukaryota</taxon>
        <taxon>Fungi</taxon>
        <taxon>Dikarya</taxon>
        <taxon>Ascomycota</taxon>
        <taxon>Saccharomycotina</taxon>
        <taxon>Dipodascomycetes</taxon>
        <taxon>Dipodascales</taxon>
        <taxon>Dipodascales incertae sedis</taxon>
        <taxon>Yarrowia</taxon>
    </lineage>
</organism>
<dbReference type="RefSeq" id="XP_068139604.1">
    <property type="nucleotide sequence ID" value="XM_068283503.1"/>
</dbReference>
<dbReference type="GO" id="GO:0005829">
    <property type="term" value="C:cytosol"/>
    <property type="evidence" value="ECO:0007669"/>
    <property type="project" value="TreeGrafter"/>
</dbReference>
<dbReference type="AlphaFoldDB" id="A0A1D8NQE9"/>
<dbReference type="GeneID" id="90949746"/>
<dbReference type="PANTHER" id="PTHR42938:SF9">
    <property type="entry name" value="FORMATE DEHYDROGENASE 1"/>
    <property type="match status" value="1"/>
</dbReference>
<dbReference type="InterPro" id="IPR006139">
    <property type="entry name" value="D-isomer_2_OHA_DH_cat_dom"/>
</dbReference>
<gene>
    <name evidence="2" type="ORF">YALI1_F36930g</name>
</gene>
<dbReference type="VEuPathDB" id="FungiDB:YALI1_F36930g"/>
<accession>A0A1D8NQE9</accession>
<sequence>MEIVDADVVITTPFHPGYITRERIDKAKKLKICITAGVGSDHVDLDAANARDIAVLEVTGSNVQSVAEHVVMTMLVLVRNFVPAHEQIISGGWDVAAVAKDSYDLEGKVIGTVGGTNWSASTQAMQALRPHGDALLRLPAHAR</sequence>
<dbReference type="Proteomes" id="UP000182444">
    <property type="component" value="Chromosome 1F"/>
</dbReference>
<dbReference type="Gene3D" id="3.40.50.720">
    <property type="entry name" value="NAD(P)-binding Rossmann-like Domain"/>
    <property type="match status" value="1"/>
</dbReference>
<dbReference type="EMBL" id="CP017558">
    <property type="protein sequence ID" value="AOW07861.1"/>
    <property type="molecule type" value="Genomic_DNA"/>
</dbReference>
<dbReference type="SUPFAM" id="SSF52283">
    <property type="entry name" value="Formate/glycerate dehydrogenase catalytic domain-like"/>
    <property type="match status" value="1"/>
</dbReference>
<feature type="domain" description="D-isomer specific 2-hydroxyacid dehydrogenase catalytic" evidence="1">
    <location>
        <begin position="4"/>
        <end position="90"/>
    </location>
</feature>
<protein>
    <recommendedName>
        <fullName evidence="1">D-isomer specific 2-hydroxyacid dehydrogenase catalytic domain-containing protein</fullName>
    </recommendedName>
</protein>
<dbReference type="GO" id="GO:0008863">
    <property type="term" value="F:formate dehydrogenase (NAD+) activity"/>
    <property type="evidence" value="ECO:0007669"/>
    <property type="project" value="TreeGrafter"/>
</dbReference>